<protein>
    <submittedName>
        <fullName evidence="3">Uncharacterized protein</fullName>
    </submittedName>
</protein>
<evidence type="ECO:0000313" key="3">
    <source>
        <dbReference type="EMBL" id="SMD27072.1"/>
    </source>
</evidence>
<dbReference type="Proteomes" id="UP000192674">
    <property type="component" value="Unassembled WGS sequence"/>
</dbReference>
<dbReference type="RefSeq" id="WP_143447220.1">
    <property type="nucleotide sequence ID" value="NZ_FWXV01000019.1"/>
</dbReference>
<feature type="region of interest" description="Disordered" evidence="1">
    <location>
        <begin position="1"/>
        <end position="34"/>
    </location>
</feature>
<reference evidence="3 4" key="1">
    <citation type="submission" date="2017-04" db="EMBL/GenBank/DDBJ databases">
        <authorList>
            <person name="Afonso C.L."/>
            <person name="Miller P.J."/>
            <person name="Scott M.A."/>
            <person name="Spackman E."/>
            <person name="Goraichik I."/>
            <person name="Dimitrov K.M."/>
            <person name="Suarez D.L."/>
            <person name="Swayne D.E."/>
        </authorList>
    </citation>
    <scope>NUCLEOTIDE SEQUENCE [LARGE SCALE GENOMIC DNA]</scope>
    <source>
        <strain evidence="3 4">DSM 43828</strain>
    </source>
</reference>
<dbReference type="OrthoDB" id="366844at2"/>
<organism evidence="3 4">
    <name type="scientific">Kibdelosporangium aridum</name>
    <dbReference type="NCBI Taxonomy" id="2030"/>
    <lineage>
        <taxon>Bacteria</taxon>
        <taxon>Bacillati</taxon>
        <taxon>Actinomycetota</taxon>
        <taxon>Actinomycetes</taxon>
        <taxon>Pseudonocardiales</taxon>
        <taxon>Pseudonocardiaceae</taxon>
        <taxon>Kibdelosporangium</taxon>
    </lineage>
</organism>
<keyword evidence="2" id="KW-0812">Transmembrane</keyword>
<keyword evidence="4" id="KW-1185">Reference proteome</keyword>
<dbReference type="AlphaFoldDB" id="A0A1Y5YCJ9"/>
<name>A0A1Y5YCJ9_KIBAR</name>
<feature type="transmembrane region" description="Helical" evidence="2">
    <location>
        <begin position="220"/>
        <end position="239"/>
    </location>
</feature>
<proteinExistence type="predicted"/>
<gene>
    <name evidence="3" type="ORF">SAMN05661093_10669</name>
</gene>
<evidence type="ECO:0000313" key="4">
    <source>
        <dbReference type="Proteomes" id="UP000192674"/>
    </source>
</evidence>
<evidence type="ECO:0000256" key="2">
    <source>
        <dbReference type="SAM" id="Phobius"/>
    </source>
</evidence>
<keyword evidence="2" id="KW-0472">Membrane</keyword>
<dbReference type="EMBL" id="FWXV01000019">
    <property type="protein sequence ID" value="SMD27072.1"/>
    <property type="molecule type" value="Genomic_DNA"/>
</dbReference>
<accession>A0A1Y5YCJ9</accession>
<sequence>MGPETAPGRHQRVGHAPPKQLGEHASDPSFGDARITPEKLDQFKDALRAFAVELASGQGNWGDEEAVAVQLKKRKLTRATSSTPTRWRPDCRPEHIVAGATWYFRERSSIWPASMMVRSGRKCLLWMVLTVAYARAEGDRGARGPHSQVFSASATTAGILWRVGPIALAFGKLTKQRRPRGRAAPSCWAAVSVLGVRHARDHIGHQVHLKIRSYTTRSSVMLVMSVIVGPTFLVGPLNANRRLYVRGRMALSGALSAVFDGVSLRVGFGRCV</sequence>
<keyword evidence="2" id="KW-1133">Transmembrane helix</keyword>
<evidence type="ECO:0000256" key="1">
    <source>
        <dbReference type="SAM" id="MobiDB-lite"/>
    </source>
</evidence>